<feature type="signal peptide" evidence="10">
    <location>
        <begin position="1"/>
        <end position="20"/>
    </location>
</feature>
<keyword evidence="8" id="KW-0325">Glycoprotein</keyword>
<evidence type="ECO:0000256" key="2">
    <source>
        <dbReference type="ARBA" id="ARBA00004589"/>
    </source>
</evidence>
<evidence type="ECO:0000256" key="11">
    <source>
        <dbReference type="SAM" id="MobiDB-lite"/>
    </source>
</evidence>
<evidence type="ECO:0000256" key="8">
    <source>
        <dbReference type="ARBA" id="ARBA00023180"/>
    </source>
</evidence>
<dbReference type="InterPro" id="IPR004886">
    <property type="entry name" value="Glucanosyltransferase"/>
</dbReference>
<feature type="chain" id="PRO_5023128543" description="1,3-beta-glucanosyltransferase" evidence="10">
    <location>
        <begin position="21"/>
        <end position="566"/>
    </location>
</feature>
<dbReference type="Proteomes" id="UP000307440">
    <property type="component" value="Unassembled WGS sequence"/>
</dbReference>
<keyword evidence="5 10" id="KW-0732">Signal</keyword>
<dbReference type="PANTHER" id="PTHR31468">
    <property type="entry name" value="1,3-BETA-GLUCANOSYLTRANSFERASE GAS1"/>
    <property type="match status" value="1"/>
</dbReference>
<dbReference type="Pfam" id="PF03198">
    <property type="entry name" value="Glyco_hydro_72"/>
    <property type="match status" value="1"/>
</dbReference>
<evidence type="ECO:0000313" key="15">
    <source>
        <dbReference type="Proteomes" id="UP000307440"/>
    </source>
</evidence>
<dbReference type="Gene3D" id="1.20.58.1040">
    <property type="match status" value="1"/>
</dbReference>
<dbReference type="GO" id="GO:0098552">
    <property type="term" value="C:side of membrane"/>
    <property type="evidence" value="ECO:0007669"/>
    <property type="project" value="UniProtKB-KW"/>
</dbReference>
<evidence type="ECO:0000259" key="13">
    <source>
        <dbReference type="SMART" id="SM00768"/>
    </source>
</evidence>
<evidence type="ECO:0000313" key="14">
    <source>
        <dbReference type="EMBL" id="TFK21138.1"/>
    </source>
</evidence>
<dbReference type="SMR" id="A0A5C3KYX1"/>
<evidence type="ECO:0000256" key="7">
    <source>
        <dbReference type="ARBA" id="ARBA00023157"/>
    </source>
</evidence>
<comment type="similarity">
    <text evidence="3 10">Belongs to the glycosyl hydrolase 72 family.</text>
</comment>
<feature type="compositionally biased region" description="Low complexity" evidence="11">
    <location>
        <begin position="500"/>
        <end position="514"/>
    </location>
</feature>
<dbReference type="GO" id="GO:0071970">
    <property type="term" value="P:fungal-type cell wall (1-&gt;3)-beta-D-glucan biosynthetic process"/>
    <property type="evidence" value="ECO:0007669"/>
    <property type="project" value="TreeGrafter"/>
</dbReference>
<dbReference type="OrthoDB" id="421038at2759"/>
<dbReference type="EMBL" id="ML210277">
    <property type="protein sequence ID" value="TFK21138.1"/>
    <property type="molecule type" value="Genomic_DNA"/>
</dbReference>
<keyword evidence="15" id="KW-1185">Reference proteome</keyword>
<dbReference type="Gene3D" id="3.20.20.80">
    <property type="entry name" value="Glycosidases"/>
    <property type="match status" value="1"/>
</dbReference>
<keyword evidence="4 10" id="KW-0336">GPI-anchor</keyword>
<keyword evidence="9 10" id="KW-0449">Lipoprotein</keyword>
<feature type="domain" description="X8" evidence="13">
    <location>
        <begin position="384"/>
        <end position="487"/>
    </location>
</feature>
<evidence type="ECO:0000256" key="5">
    <source>
        <dbReference type="ARBA" id="ARBA00022729"/>
    </source>
</evidence>
<evidence type="ECO:0000256" key="3">
    <source>
        <dbReference type="ARBA" id="ARBA00007528"/>
    </source>
</evidence>
<proteinExistence type="inferred from homology"/>
<dbReference type="SUPFAM" id="SSF51445">
    <property type="entry name" value="(Trans)glycosidases"/>
    <property type="match status" value="1"/>
</dbReference>
<evidence type="ECO:0000256" key="1">
    <source>
        <dbReference type="ARBA" id="ARBA00004196"/>
    </source>
</evidence>
<dbReference type="GO" id="GO:0005886">
    <property type="term" value="C:plasma membrane"/>
    <property type="evidence" value="ECO:0007669"/>
    <property type="project" value="UniProtKB-SubCell"/>
</dbReference>
<evidence type="ECO:0000256" key="9">
    <source>
        <dbReference type="ARBA" id="ARBA00023288"/>
    </source>
</evidence>
<keyword evidence="6 10" id="KW-0472">Membrane</keyword>
<dbReference type="InterPro" id="IPR012946">
    <property type="entry name" value="X8"/>
</dbReference>
<dbReference type="Pfam" id="PF07983">
    <property type="entry name" value="X8"/>
    <property type="match status" value="1"/>
</dbReference>
<sequence>MRLSLPALAALAALVGNVHAIQRVTRTGRFLYQEDGTRFFIKGIGYQPQGEVLEADDNHFNEPGTFIDPLADAEGCARDLPNLQAANVNTVRVYSVDSSLNHDECMRLLSEADIHVILDLSLPVIASIDRTVPSWSTNIMNTYLATIEVFDKYDNILAYNIGNEVLDNIETSIPALPYLKAATRDIKAYLRSIGSERLVGYASIDGDLTFRKAVADFLSCGSDDTAIDIYGLNEYSWCGAGGSLETSRYTSNIEQFTDYNVVTYFSEYGCVSGGARPWTEVDVLLGEEMGAVWSGGIAFSYFPAQANDGKFGMVTISADNSTATPSADLEALGERYGANTGPALPAQADAEATVYPACVAVTGASLTLPGTPNNEACNCLFESLSCRVASAVADDLDIVGPLIGTACDLLDGEGLDCDSGIGGNGATGVYARISGCDPATKLSYVFSQYYESQDRLASACDFSGNATVNAAASAADTAEAQGESCIASPSATSVPGGGSRPSAQPSSPVPSAGTPSGGNGGSPSAAPANPSQTGRGNGAGGAREGLAAVGVLLAGVAGTFGALLVL</sequence>
<dbReference type="PANTHER" id="PTHR31468:SF2">
    <property type="entry name" value="1,3-BETA-GLUCANOSYLTRANSFERASE GAS1"/>
    <property type="match status" value="1"/>
</dbReference>
<evidence type="ECO:0000256" key="10">
    <source>
        <dbReference type="RuleBase" id="RU361209"/>
    </source>
</evidence>
<comment type="subcellular location">
    <subcellularLocation>
        <location evidence="1">Cell envelope</location>
    </subcellularLocation>
    <subcellularLocation>
        <location evidence="10">Cell membrane</location>
        <topology evidence="10">Lipid-anchor</topology>
        <topology evidence="10">GPI-anchor</topology>
    </subcellularLocation>
    <subcellularLocation>
        <location evidence="2">Membrane</location>
        <topology evidence="2">Lipid-anchor</topology>
        <topology evidence="2">GPI-anchor</topology>
    </subcellularLocation>
</comment>
<dbReference type="GO" id="GO:0031505">
    <property type="term" value="P:fungal-type cell wall organization"/>
    <property type="evidence" value="ECO:0007669"/>
    <property type="project" value="TreeGrafter"/>
</dbReference>
<accession>A0A5C3KYX1</accession>
<reference evidence="14 15" key="1">
    <citation type="journal article" date="2019" name="Nat. Ecol. Evol.">
        <title>Megaphylogeny resolves global patterns of mushroom evolution.</title>
        <authorList>
            <person name="Varga T."/>
            <person name="Krizsan K."/>
            <person name="Foldi C."/>
            <person name="Dima B."/>
            <person name="Sanchez-Garcia M."/>
            <person name="Sanchez-Ramirez S."/>
            <person name="Szollosi G.J."/>
            <person name="Szarkandi J.G."/>
            <person name="Papp V."/>
            <person name="Albert L."/>
            <person name="Andreopoulos W."/>
            <person name="Angelini C."/>
            <person name="Antonin V."/>
            <person name="Barry K.W."/>
            <person name="Bougher N.L."/>
            <person name="Buchanan P."/>
            <person name="Buyck B."/>
            <person name="Bense V."/>
            <person name="Catcheside P."/>
            <person name="Chovatia M."/>
            <person name="Cooper J."/>
            <person name="Damon W."/>
            <person name="Desjardin D."/>
            <person name="Finy P."/>
            <person name="Geml J."/>
            <person name="Haridas S."/>
            <person name="Hughes K."/>
            <person name="Justo A."/>
            <person name="Karasinski D."/>
            <person name="Kautmanova I."/>
            <person name="Kiss B."/>
            <person name="Kocsube S."/>
            <person name="Kotiranta H."/>
            <person name="LaButti K.M."/>
            <person name="Lechner B.E."/>
            <person name="Liimatainen K."/>
            <person name="Lipzen A."/>
            <person name="Lukacs Z."/>
            <person name="Mihaltcheva S."/>
            <person name="Morgado L.N."/>
            <person name="Niskanen T."/>
            <person name="Noordeloos M.E."/>
            <person name="Ohm R.A."/>
            <person name="Ortiz-Santana B."/>
            <person name="Ovrebo C."/>
            <person name="Racz N."/>
            <person name="Riley R."/>
            <person name="Savchenko A."/>
            <person name="Shiryaev A."/>
            <person name="Soop K."/>
            <person name="Spirin V."/>
            <person name="Szebenyi C."/>
            <person name="Tomsovsky M."/>
            <person name="Tulloss R.E."/>
            <person name="Uehling J."/>
            <person name="Grigoriev I.V."/>
            <person name="Vagvolgyi C."/>
            <person name="Papp T."/>
            <person name="Martin F.M."/>
            <person name="Miettinen O."/>
            <person name="Hibbett D.S."/>
            <person name="Nagy L.G."/>
        </authorList>
    </citation>
    <scope>NUCLEOTIDE SEQUENCE [LARGE SCALE GENOMIC DNA]</scope>
    <source>
        <strain evidence="14 15">CBS 121175</strain>
    </source>
</reference>
<keyword evidence="7" id="KW-1015">Disulfide bond</keyword>
<keyword evidence="12" id="KW-1133">Transmembrane helix</keyword>
<organism evidence="14 15">
    <name type="scientific">Coprinopsis marcescibilis</name>
    <name type="common">Agaric fungus</name>
    <name type="synonym">Psathyrella marcescibilis</name>
    <dbReference type="NCBI Taxonomy" id="230819"/>
    <lineage>
        <taxon>Eukaryota</taxon>
        <taxon>Fungi</taxon>
        <taxon>Dikarya</taxon>
        <taxon>Basidiomycota</taxon>
        <taxon>Agaricomycotina</taxon>
        <taxon>Agaricomycetes</taxon>
        <taxon>Agaricomycetidae</taxon>
        <taxon>Agaricales</taxon>
        <taxon>Agaricineae</taxon>
        <taxon>Psathyrellaceae</taxon>
        <taxon>Coprinopsis</taxon>
    </lineage>
</organism>
<gene>
    <name evidence="14" type="ORF">FA15DRAFT_707488</name>
</gene>
<dbReference type="SMART" id="SM00768">
    <property type="entry name" value="X8"/>
    <property type="match status" value="1"/>
</dbReference>
<name>A0A5C3KYX1_COPMA</name>
<dbReference type="InterPro" id="IPR017853">
    <property type="entry name" value="GH"/>
</dbReference>
<dbReference type="GO" id="GO:0042124">
    <property type="term" value="F:1,3-beta-glucanosyltransferase activity"/>
    <property type="evidence" value="ECO:0007669"/>
    <property type="project" value="TreeGrafter"/>
</dbReference>
<dbReference type="STRING" id="230819.A0A5C3KYX1"/>
<dbReference type="AlphaFoldDB" id="A0A5C3KYX1"/>
<protein>
    <recommendedName>
        <fullName evidence="10">1,3-beta-glucanosyltransferase</fullName>
        <ecNumber evidence="10">2.4.1.-</ecNumber>
    </recommendedName>
</protein>
<keyword evidence="12" id="KW-0812">Transmembrane</keyword>
<dbReference type="EC" id="2.4.1.-" evidence="10"/>
<feature type="compositionally biased region" description="Low complexity" evidence="11">
    <location>
        <begin position="522"/>
        <end position="531"/>
    </location>
</feature>
<comment type="function">
    <text evidence="10">Splits internally a 1,3-beta-glucan molecule and transfers the newly generated reducing end (the donor) to the non-reducing end of another 1,3-beta-glucan molecule (the acceptor) forming a 1,3-beta linkage, resulting in the elongation of 1,3-beta-glucan chains in the cell wall.</text>
</comment>
<keyword evidence="10 14" id="KW-0808">Transferase</keyword>
<feature type="region of interest" description="Disordered" evidence="11">
    <location>
        <begin position="487"/>
        <end position="540"/>
    </location>
</feature>
<evidence type="ECO:0000256" key="12">
    <source>
        <dbReference type="SAM" id="Phobius"/>
    </source>
</evidence>
<evidence type="ECO:0000256" key="6">
    <source>
        <dbReference type="ARBA" id="ARBA00023136"/>
    </source>
</evidence>
<feature type="transmembrane region" description="Helical" evidence="12">
    <location>
        <begin position="545"/>
        <end position="565"/>
    </location>
</feature>
<evidence type="ECO:0000256" key="4">
    <source>
        <dbReference type="ARBA" id="ARBA00022622"/>
    </source>
</evidence>